<dbReference type="Proteomes" id="UP000286921">
    <property type="component" value="Unassembled WGS sequence"/>
</dbReference>
<feature type="region of interest" description="Disordered" evidence="1">
    <location>
        <begin position="586"/>
        <end position="625"/>
    </location>
</feature>
<evidence type="ECO:0000313" key="3">
    <source>
        <dbReference type="Proteomes" id="UP000286921"/>
    </source>
</evidence>
<dbReference type="EMBL" id="BDHI01000029">
    <property type="protein sequence ID" value="GCB27642.1"/>
    <property type="molecule type" value="Genomic_DNA"/>
</dbReference>
<gene>
    <name evidence="2" type="ORF">AAWM_10527</name>
</gene>
<dbReference type="InterPro" id="IPR021842">
    <property type="entry name" value="DUF3435"/>
</dbReference>
<proteinExistence type="predicted"/>
<dbReference type="PANTHER" id="PTHR37535:SF4">
    <property type="entry name" value="FLUG DOMAIN-CONTAINING PROTEIN"/>
    <property type="match status" value="1"/>
</dbReference>
<comment type="caution">
    <text evidence="2">The sequence shown here is derived from an EMBL/GenBank/DDBJ whole genome shotgun (WGS) entry which is preliminary data.</text>
</comment>
<organism evidence="2 3">
    <name type="scientific">Aspergillus awamori</name>
    <name type="common">Black koji mold</name>
    <dbReference type="NCBI Taxonomy" id="105351"/>
    <lineage>
        <taxon>Eukaryota</taxon>
        <taxon>Fungi</taxon>
        <taxon>Dikarya</taxon>
        <taxon>Ascomycota</taxon>
        <taxon>Pezizomycotina</taxon>
        <taxon>Eurotiomycetes</taxon>
        <taxon>Eurotiomycetidae</taxon>
        <taxon>Eurotiales</taxon>
        <taxon>Aspergillaceae</taxon>
        <taxon>Aspergillus</taxon>
    </lineage>
</organism>
<protein>
    <recommendedName>
        <fullName evidence="4">FluG domain-containing protein</fullName>
    </recommendedName>
</protein>
<dbReference type="Pfam" id="PF11917">
    <property type="entry name" value="DUF3435"/>
    <property type="match status" value="1"/>
</dbReference>
<name>A0A401L807_ASPAW</name>
<reference evidence="2 3" key="1">
    <citation type="submission" date="2016-09" db="EMBL/GenBank/DDBJ databases">
        <title>Aspergillus awamori IFM 58123T.</title>
        <authorList>
            <person name="Kusuya Y."/>
            <person name="Shimizu M."/>
            <person name="Takahashi H."/>
            <person name="Yaguchi T."/>
        </authorList>
    </citation>
    <scope>NUCLEOTIDE SEQUENCE [LARGE SCALE GENOMIC DNA]</scope>
    <source>
        <strain evidence="2 3">IFM 58123</strain>
    </source>
</reference>
<evidence type="ECO:0000256" key="1">
    <source>
        <dbReference type="SAM" id="MobiDB-lite"/>
    </source>
</evidence>
<accession>A0A401L807</accession>
<evidence type="ECO:0000313" key="2">
    <source>
        <dbReference type="EMBL" id="GCB27642.1"/>
    </source>
</evidence>
<feature type="compositionally biased region" description="Basic and acidic residues" evidence="1">
    <location>
        <begin position="599"/>
        <end position="620"/>
    </location>
</feature>
<keyword evidence="3" id="KW-1185">Reference proteome</keyword>
<dbReference type="PANTHER" id="PTHR37535">
    <property type="entry name" value="FLUG DOMAIN PROTEIN"/>
    <property type="match status" value="1"/>
</dbReference>
<feature type="compositionally biased region" description="Basic residues" evidence="1">
    <location>
        <begin position="587"/>
        <end position="598"/>
    </location>
</feature>
<sequence>MAFLGLPKTKSQHHRNSKGSKSYLYYAKRRQQHIENGPTLPQYTPRTNLSAASVRGKWHRFCAEIHKNPDVLLERLTSADVKSWFDWIDVNFRGSIKAHGTLSNYWRTLKRLYFMKNKKDMRRSMANDCINYMNIVSKRMGLRRLPLPKDTENSLDLLSYQTTHIVHCKAVFPDEKQRLYHMATLNLSSITACRAVSLFDTRCQANLHPDGSPIIPDRIEACDNGALNSPSRCQSGEAHCDSGYESNRSGRLNIEDDDMLDKISSNDSSDDTMSNIDCMSDCSSVVTDDGYLAGDDETGTILWRHVEFCIVRNPEPGRPNILAAIVTLIHTKGEDRKPRIKRFVIEHEDNLIFDLLSQLLALALHDGIFAADIRGVEDIYTKKIPSHRKGMQLKIKREWLDVPIFREPERTDEGHRTSSQIPMKADTSGRYLKRTGEQAGQEGNLTQKWFRRGGINAINNRAPASVRDQVADHESNAVKYYLNEIVDFDTAAAFHRRASNETVQRELRSATLLADNTAPLGLTDKQKLKISRNPEVLRLRRRCRRLTKEIRAQGYRRVRDAAGTELGEKKRQAEKDLNSKLTELRQKAKNKSRKRHFRNKDTELFNQRDEDGPQPQERHPQPHFPHHYQIPERAELVQLLFYSPAPSTEEELYDRRLRYIRLLVQWQCRQEAPRRGKQADVTIAQPQPTPASPSLAMIPERYDPLQCPFCLGNTALPLSTRERKKSKINKLWDHVENLHRAELAAFGTGTKRCGLCGMRSINYLPSSVPEFKNHTETVHGIRLRA</sequence>
<evidence type="ECO:0008006" key="4">
    <source>
        <dbReference type="Google" id="ProtNLM"/>
    </source>
</evidence>
<dbReference type="STRING" id="105351.A0A401L807"/>
<dbReference type="AlphaFoldDB" id="A0A401L807"/>